<dbReference type="PANTHER" id="PTHR12287">
    <property type="entry name" value="EPIDERMAL GROWTH FACTOR RECEPTOR KINASE SUBSTRATE EPS8-RELATED PROTEIN"/>
    <property type="match status" value="1"/>
</dbReference>
<feature type="domain" description="PPIase FKBP-type" evidence="6">
    <location>
        <begin position="331"/>
        <end position="419"/>
    </location>
</feature>
<keyword evidence="1 2" id="KW-0728">SH3 domain</keyword>
<dbReference type="PANTHER" id="PTHR12287:SF23">
    <property type="entry name" value="AROUSER, ISOFORM A-RELATED"/>
    <property type="match status" value="1"/>
</dbReference>
<dbReference type="Pfam" id="PF00254">
    <property type="entry name" value="FKBP_C"/>
    <property type="match status" value="1"/>
</dbReference>
<dbReference type="InterPro" id="IPR046357">
    <property type="entry name" value="PPIase_dom_sf"/>
</dbReference>
<dbReference type="AlphaFoldDB" id="A0A9W7DKY9"/>
<dbReference type="Pfam" id="PF00018">
    <property type="entry name" value="SH3_1"/>
    <property type="match status" value="1"/>
</dbReference>
<feature type="region of interest" description="Disordered" evidence="4">
    <location>
        <begin position="439"/>
        <end position="525"/>
    </location>
</feature>
<dbReference type="PROSITE" id="PS50059">
    <property type="entry name" value="FKBP_PPIASE"/>
    <property type="match status" value="1"/>
</dbReference>
<dbReference type="EMBL" id="BRXZ01000546">
    <property type="protein sequence ID" value="GMH46893.1"/>
    <property type="molecule type" value="Genomic_DNA"/>
</dbReference>
<keyword evidence="3" id="KW-0697">Rotamase</keyword>
<dbReference type="PROSITE" id="PS50002">
    <property type="entry name" value="SH3"/>
    <property type="match status" value="1"/>
</dbReference>
<comment type="caution">
    <text evidence="7">The sequence shown here is derived from an EMBL/GenBank/DDBJ whole genome shotgun (WGS) entry which is preliminary data.</text>
</comment>
<keyword evidence="3" id="KW-0413">Isomerase</keyword>
<dbReference type="Gene3D" id="2.30.30.40">
    <property type="entry name" value="SH3 Domains"/>
    <property type="match status" value="1"/>
</dbReference>
<comment type="catalytic activity">
    <reaction evidence="3">
        <text>[protein]-peptidylproline (omega=180) = [protein]-peptidylproline (omega=0)</text>
        <dbReference type="Rhea" id="RHEA:16237"/>
        <dbReference type="Rhea" id="RHEA-COMP:10747"/>
        <dbReference type="Rhea" id="RHEA-COMP:10748"/>
        <dbReference type="ChEBI" id="CHEBI:83833"/>
        <dbReference type="ChEBI" id="CHEBI:83834"/>
        <dbReference type="EC" id="5.2.1.8"/>
    </reaction>
</comment>
<dbReference type="GO" id="GO:0003779">
    <property type="term" value="F:actin binding"/>
    <property type="evidence" value="ECO:0007669"/>
    <property type="project" value="TreeGrafter"/>
</dbReference>
<evidence type="ECO:0000259" key="5">
    <source>
        <dbReference type="PROSITE" id="PS50002"/>
    </source>
</evidence>
<dbReference type="GO" id="GO:0003755">
    <property type="term" value="F:peptidyl-prolyl cis-trans isomerase activity"/>
    <property type="evidence" value="ECO:0007669"/>
    <property type="project" value="UniProtKB-KW"/>
</dbReference>
<evidence type="ECO:0000313" key="8">
    <source>
        <dbReference type="Proteomes" id="UP001165082"/>
    </source>
</evidence>
<feature type="region of interest" description="Disordered" evidence="4">
    <location>
        <begin position="89"/>
        <end position="114"/>
    </location>
</feature>
<dbReference type="SMART" id="SM00326">
    <property type="entry name" value="SH3"/>
    <property type="match status" value="2"/>
</dbReference>
<organism evidence="7 8">
    <name type="scientific">Triparma retinervis</name>
    <dbReference type="NCBI Taxonomy" id="2557542"/>
    <lineage>
        <taxon>Eukaryota</taxon>
        <taxon>Sar</taxon>
        <taxon>Stramenopiles</taxon>
        <taxon>Ochrophyta</taxon>
        <taxon>Bolidophyceae</taxon>
        <taxon>Parmales</taxon>
        <taxon>Triparmaceae</taxon>
        <taxon>Triparma</taxon>
    </lineage>
</organism>
<dbReference type="Proteomes" id="UP001165082">
    <property type="component" value="Unassembled WGS sequence"/>
</dbReference>
<sequence>MLGFWCRAVFDFISSSPQDLSFRDGDLLTIVSIVSRNWWHARNASGQLGYVPSNYLQVLPQYAEATMESDVLVKEIRVEGHESSPTALQLTFTSQGEVGQGGGGGGEPMAPNKPPEVSHNIVKTVSNLSQFIRELSRTFPEAGLPLEVAPGSEWDILLKTLHAFNSTKTPDAADAFLRHLITFDSMNGMLYAWLQPGGSSPLSPRPRVTSRTVGLVDREKMGREAILLHDWEGDRANGELSNLQVGGHVIIVHEQNDWAYCRSSPESTETGYVPLMYLRKIAKAGEWKETAPPVPPHIKLNNAGKPPPGEDLLSSTPTKYLATQEQPAAVANVPVRDFALQTTEAFASTDVDPNYDRLTFVVGQGHVTQAIEEGVKRLIVGDEAIIVAAPSKCYGDVGLPGFVSGKSYVIYEVKVLSSVPDAVGSECFGPEGLVNKDKVKGNGGRGYRDVAGTQRPSGIGIKIGESEKNVDNREQMPIPKGVRGGGEEVAVEEKEEEEGGGREDGGSDDEDNIDPRTRRGTSLSEVRDSLATNDLIKGVEGTGMVIGFSEEGVSEAGPAAVGAAAATANNSKLPVTTPPPPKPRGIRKPAASAASALRGIKVDNDTTPPPLNISNVEKHPAESTPPAPSNFPASFRRPNMPISPSDQVMSPVSKLYTKSGGEGLRMVMNRKSAPKPILGGREVGGGVDRVEGEGGEDEEEGSGRISPFMPSL</sequence>
<feature type="region of interest" description="Disordered" evidence="4">
    <location>
        <begin position="670"/>
        <end position="712"/>
    </location>
</feature>
<evidence type="ECO:0000256" key="3">
    <source>
        <dbReference type="PROSITE-ProRule" id="PRU00277"/>
    </source>
</evidence>
<name>A0A9W7DKY9_9STRA</name>
<protein>
    <recommendedName>
        <fullName evidence="3">peptidylprolyl isomerase</fullName>
        <ecNumber evidence="3">5.2.1.8</ecNumber>
    </recommendedName>
</protein>
<evidence type="ECO:0000256" key="2">
    <source>
        <dbReference type="PROSITE-ProRule" id="PRU00192"/>
    </source>
</evidence>
<feature type="region of interest" description="Disordered" evidence="4">
    <location>
        <begin position="615"/>
        <end position="651"/>
    </location>
</feature>
<feature type="region of interest" description="Disordered" evidence="4">
    <location>
        <begin position="570"/>
        <end position="593"/>
    </location>
</feature>
<evidence type="ECO:0000259" key="6">
    <source>
        <dbReference type="PROSITE" id="PS50059"/>
    </source>
</evidence>
<keyword evidence="8" id="KW-1185">Reference proteome</keyword>
<feature type="region of interest" description="Disordered" evidence="4">
    <location>
        <begin position="292"/>
        <end position="315"/>
    </location>
</feature>
<dbReference type="GO" id="GO:0035023">
    <property type="term" value="P:regulation of Rho protein signal transduction"/>
    <property type="evidence" value="ECO:0007669"/>
    <property type="project" value="TreeGrafter"/>
</dbReference>
<dbReference type="InterPro" id="IPR039801">
    <property type="entry name" value="EPS8-like"/>
</dbReference>
<feature type="compositionally biased region" description="Basic and acidic residues" evidence="4">
    <location>
        <begin position="464"/>
        <end position="474"/>
    </location>
</feature>
<evidence type="ECO:0000256" key="4">
    <source>
        <dbReference type="SAM" id="MobiDB-lite"/>
    </source>
</evidence>
<dbReference type="InterPro" id="IPR001452">
    <property type="entry name" value="SH3_domain"/>
</dbReference>
<feature type="domain" description="SH3" evidence="5">
    <location>
        <begin position="1"/>
        <end position="61"/>
    </location>
</feature>
<evidence type="ECO:0000313" key="7">
    <source>
        <dbReference type="EMBL" id="GMH46893.1"/>
    </source>
</evidence>
<dbReference type="SUPFAM" id="SSF54534">
    <property type="entry name" value="FKBP-like"/>
    <property type="match status" value="1"/>
</dbReference>
<proteinExistence type="predicted"/>
<reference evidence="7" key="1">
    <citation type="submission" date="2022-07" db="EMBL/GenBank/DDBJ databases">
        <title>Genome analysis of Parmales, a sister group of diatoms, reveals the evolutionary specialization of diatoms from phago-mixotrophs to photoautotrophs.</title>
        <authorList>
            <person name="Ban H."/>
            <person name="Sato S."/>
            <person name="Yoshikawa S."/>
            <person name="Kazumasa Y."/>
            <person name="Nakamura Y."/>
            <person name="Ichinomiya M."/>
            <person name="Saitoh K."/>
            <person name="Sato N."/>
            <person name="Blanc-Mathieu R."/>
            <person name="Endo H."/>
            <person name="Kuwata A."/>
            <person name="Ogata H."/>
        </authorList>
    </citation>
    <scope>NUCLEOTIDE SEQUENCE</scope>
</reference>
<dbReference type="Gene3D" id="3.10.50.40">
    <property type="match status" value="1"/>
</dbReference>
<dbReference type="InterPro" id="IPR036028">
    <property type="entry name" value="SH3-like_dom_sf"/>
</dbReference>
<dbReference type="SUPFAM" id="SSF50044">
    <property type="entry name" value="SH3-domain"/>
    <property type="match status" value="2"/>
</dbReference>
<accession>A0A9W7DKY9</accession>
<dbReference type="OrthoDB" id="207120at2759"/>
<dbReference type="GO" id="GO:0007266">
    <property type="term" value="P:Rho protein signal transduction"/>
    <property type="evidence" value="ECO:0007669"/>
    <property type="project" value="TreeGrafter"/>
</dbReference>
<dbReference type="EC" id="5.2.1.8" evidence="3"/>
<evidence type="ECO:0000256" key="1">
    <source>
        <dbReference type="ARBA" id="ARBA00022443"/>
    </source>
</evidence>
<dbReference type="GO" id="GO:0005886">
    <property type="term" value="C:plasma membrane"/>
    <property type="evidence" value="ECO:0007669"/>
    <property type="project" value="TreeGrafter"/>
</dbReference>
<feature type="compositionally biased region" description="Acidic residues" evidence="4">
    <location>
        <begin position="489"/>
        <end position="498"/>
    </location>
</feature>
<gene>
    <name evidence="7" type="ORF">TrRE_jg11457</name>
</gene>
<feature type="compositionally biased region" description="Gly residues" evidence="4">
    <location>
        <begin position="98"/>
        <end position="107"/>
    </location>
</feature>
<dbReference type="InterPro" id="IPR001179">
    <property type="entry name" value="PPIase_FKBP_dom"/>
</dbReference>